<dbReference type="RefSeq" id="WP_159808428.1">
    <property type="nucleotide sequence ID" value="NZ_BLJE01000003.1"/>
</dbReference>
<evidence type="ECO:0000256" key="5">
    <source>
        <dbReference type="SAM" id="Phobius"/>
    </source>
</evidence>
<evidence type="ECO:0000256" key="2">
    <source>
        <dbReference type="ARBA" id="ARBA00022692"/>
    </source>
</evidence>
<feature type="transmembrane region" description="Helical" evidence="5">
    <location>
        <begin position="118"/>
        <end position="136"/>
    </location>
</feature>
<keyword evidence="4 5" id="KW-0472">Membrane</keyword>
<proteinExistence type="predicted"/>
<dbReference type="InterPro" id="IPR023352">
    <property type="entry name" value="MAPEG-like_dom_sf"/>
</dbReference>
<evidence type="ECO:0000313" key="6">
    <source>
        <dbReference type="EMBL" id="GFE65894.1"/>
    </source>
</evidence>
<dbReference type="SUPFAM" id="SSF161084">
    <property type="entry name" value="MAPEG domain-like"/>
    <property type="match status" value="1"/>
</dbReference>
<protein>
    <submittedName>
        <fullName evidence="6">Membrane protein</fullName>
    </submittedName>
</protein>
<dbReference type="PANTHER" id="PTHR35371:SF1">
    <property type="entry name" value="BLR7753 PROTEIN"/>
    <property type="match status" value="1"/>
</dbReference>
<dbReference type="Proteomes" id="UP000436822">
    <property type="component" value="Unassembled WGS sequence"/>
</dbReference>
<reference evidence="6 7" key="1">
    <citation type="submission" date="2019-12" db="EMBL/GenBank/DDBJ databases">
        <title>Litoreibacter badius sp. nov., a novel bacteriochlorophyll a-containing bacterium in the genus Litoreibacter.</title>
        <authorList>
            <person name="Kanamuro M."/>
            <person name="Takabe Y."/>
            <person name="Mori K."/>
            <person name="Takaichi S."/>
            <person name="Hanada S."/>
        </authorList>
    </citation>
    <scope>NUCLEOTIDE SEQUENCE [LARGE SCALE GENOMIC DNA]</scope>
    <source>
        <strain evidence="6 7">K6</strain>
    </source>
</reference>
<evidence type="ECO:0000256" key="1">
    <source>
        <dbReference type="ARBA" id="ARBA00004370"/>
    </source>
</evidence>
<keyword evidence="2 5" id="KW-0812">Transmembrane</keyword>
<keyword evidence="7" id="KW-1185">Reference proteome</keyword>
<dbReference type="Pfam" id="PF01124">
    <property type="entry name" value="MAPEG"/>
    <property type="match status" value="1"/>
</dbReference>
<organism evidence="6 7">
    <name type="scientific">Litoreibacter roseus</name>
    <dbReference type="NCBI Taxonomy" id="2601869"/>
    <lineage>
        <taxon>Bacteria</taxon>
        <taxon>Pseudomonadati</taxon>
        <taxon>Pseudomonadota</taxon>
        <taxon>Alphaproteobacteria</taxon>
        <taxon>Rhodobacterales</taxon>
        <taxon>Roseobacteraceae</taxon>
        <taxon>Litoreibacter</taxon>
    </lineage>
</organism>
<dbReference type="EMBL" id="BLJE01000003">
    <property type="protein sequence ID" value="GFE65894.1"/>
    <property type="molecule type" value="Genomic_DNA"/>
</dbReference>
<evidence type="ECO:0000256" key="4">
    <source>
        <dbReference type="ARBA" id="ARBA00023136"/>
    </source>
</evidence>
<comment type="subcellular location">
    <subcellularLocation>
        <location evidence="1">Membrane</location>
    </subcellularLocation>
</comment>
<evidence type="ECO:0000256" key="3">
    <source>
        <dbReference type="ARBA" id="ARBA00022989"/>
    </source>
</evidence>
<accession>A0A6N6JIF4</accession>
<dbReference type="InterPro" id="IPR001129">
    <property type="entry name" value="Membr-assoc_MAPEG"/>
</dbReference>
<dbReference type="GO" id="GO:0016020">
    <property type="term" value="C:membrane"/>
    <property type="evidence" value="ECO:0007669"/>
    <property type="project" value="UniProtKB-SubCell"/>
</dbReference>
<dbReference type="Gene3D" id="1.20.120.550">
    <property type="entry name" value="Membrane associated eicosanoid/glutathione metabolism-like domain"/>
    <property type="match status" value="1"/>
</dbReference>
<evidence type="ECO:0000313" key="7">
    <source>
        <dbReference type="Proteomes" id="UP000436822"/>
    </source>
</evidence>
<comment type="caution">
    <text evidence="6">The sequence shown here is derived from an EMBL/GenBank/DDBJ whole genome shotgun (WGS) entry which is preliminary data.</text>
</comment>
<sequence>MADFPTELGILVCLALLAASLWIPYIIGVNTEPEREGAADPFVRPLAQSEMRPWVHRAYRAHLNLLEQFLPFAVVILVLDRVGGFNTITYWTAIIFFWLRVAHAAGMITGWATFPVRPLLFIAGWMCILVLGWQVFASI</sequence>
<dbReference type="AlphaFoldDB" id="A0A6N6JIF4"/>
<dbReference type="OrthoDB" id="7743618at2"/>
<dbReference type="PANTHER" id="PTHR35371">
    <property type="entry name" value="INNER MEMBRANE PROTEIN"/>
    <property type="match status" value="1"/>
</dbReference>
<feature type="transmembrane region" description="Helical" evidence="5">
    <location>
        <begin position="7"/>
        <end position="27"/>
    </location>
</feature>
<gene>
    <name evidence="6" type="ORF">KIN_29680</name>
</gene>
<name>A0A6N6JIF4_9RHOB</name>
<keyword evidence="3 5" id="KW-1133">Transmembrane helix</keyword>